<dbReference type="InterPro" id="IPR050548">
    <property type="entry name" value="PcG_chromatin_remod_factors"/>
</dbReference>
<feature type="domain" description="SAM" evidence="2">
    <location>
        <begin position="1623"/>
        <end position="1670"/>
    </location>
</feature>
<feature type="compositionally biased region" description="Low complexity" evidence="1">
    <location>
        <begin position="1565"/>
        <end position="1594"/>
    </location>
</feature>
<organism evidence="3 4">
    <name type="scientific">Trichobilharzia regenti</name>
    <name type="common">Nasal bird schistosome</name>
    <dbReference type="NCBI Taxonomy" id="157069"/>
    <lineage>
        <taxon>Eukaryota</taxon>
        <taxon>Metazoa</taxon>
        <taxon>Spiralia</taxon>
        <taxon>Lophotrochozoa</taxon>
        <taxon>Platyhelminthes</taxon>
        <taxon>Trematoda</taxon>
        <taxon>Digenea</taxon>
        <taxon>Strigeidida</taxon>
        <taxon>Schistosomatoidea</taxon>
        <taxon>Schistosomatidae</taxon>
        <taxon>Trichobilharzia</taxon>
    </lineage>
</organism>
<dbReference type="PANTHER" id="PTHR12247:SF138">
    <property type="entry name" value="POLYHOMEOTIC DISTAL, ISOFORM A-RELATED"/>
    <property type="match status" value="1"/>
</dbReference>
<evidence type="ECO:0000256" key="1">
    <source>
        <dbReference type="SAM" id="MobiDB-lite"/>
    </source>
</evidence>
<protein>
    <recommendedName>
        <fullName evidence="2">SAM domain-containing protein</fullName>
    </recommendedName>
</protein>
<feature type="compositionally biased region" description="Low complexity" evidence="1">
    <location>
        <begin position="1268"/>
        <end position="1287"/>
    </location>
</feature>
<feature type="compositionally biased region" description="Basic and acidic residues" evidence="1">
    <location>
        <begin position="36"/>
        <end position="59"/>
    </location>
</feature>
<dbReference type="Proteomes" id="UP000050795">
    <property type="component" value="Unassembled WGS sequence"/>
</dbReference>
<dbReference type="GO" id="GO:0003682">
    <property type="term" value="F:chromatin binding"/>
    <property type="evidence" value="ECO:0007669"/>
    <property type="project" value="TreeGrafter"/>
</dbReference>
<feature type="region of interest" description="Disordered" evidence="1">
    <location>
        <begin position="94"/>
        <end position="126"/>
    </location>
</feature>
<sequence>MMQDEMNRCMFASPVDRSDDDSPPVCLVELVNSKTKTSDTHALMEPHDDQSIKSPHEVLNDSGTPKKVCQDETVSLLSGVPILKSEAPVSIVNTEENKNNGLPDSTSVENNPAESIHPDTHSSEVKEPNATLSCENTVQCGGGFPVSEKYLHSNTKKSPFYQKVEDDDDLDFEDRPLTVVTQEADDVLPAESVNSVTLSTNNVARIIPNNVTENTQTSITGTTENQASVTITSTTSLPNITPPSTSSPSTSCLSTNPPPNVHLVITSSKNYSSDGHNTCAPVALATVAPIRMSSVGPEYSVSYESLRPIKPALQDVMTSAVISIRPTPQTLAPAFSSSVVTKHEVTAPSSVSYNSKPSSSHINTNEPASITKSVSVCSTSIPISVVPVNVSLPANTLHMSSIFSVRTRPAVAQSVLPLISVGPQPNPALTPQTSLPSLPSQPAVHFMPFIGNMSGTIPVSANNTGLRNIVNPSPAIPMAGPPSAPCPPLQIFNMTPMPQFVGAPSFVLHPTGPLPGPNNFQFPPGPTHLLPPGLSGGTGVGGNGGTTYNFLQPPQNYAPAIFPQNPNISDLLIDSQNSMALGHSILAPPASIAVIGAINSANSSSLTSLYPNVFHPQNQNFFSTSCAHSGPVSYPYSTALANTTNLVNATTPQMTTSLVSGGVSNLSNETTHFMFQSDLSSGNPFVSNNFNPNTGQLYQSCQFPTFHNPFQANDNCSINNFVSSALPTDLTSTCDSKSSLSGTCMPTYWPLVNTSGTGGDMTTTTTTTATTTTATPSANVQVSHSDNPTNFISSMNDFGMKSRAQDTNADNKSNNNHNNNGLNNLENITTSSTVNTNLLCSSFNGISVSNVMASNNLRLKSDGATTNSFAYVNNNNNNNNSNDNSIKNDSGNINTSNIGINGSSLMPSNSTAIVLPAIRRRRRLFAQSGIKPITNVIQTPMLNHANLMMNEDNSVLMNNTNVNNMCNVVTTESNIIHNTFTHSDNSNRSVNDTMNTENMNNNTQIGQENQVGGREELKQPNTLQCAYPQLSTVSSSDVTFNNKPLKQFVEDTRLFKSLPTETRGHDHKLLGDSFTEMQENDSMELDITMKTSYASSPSSTLSSSSSCASFVNTCRTTQIITATDNCVSKANSNSGNTCVLPKLTSPQIPDSQSSLNAANYQGNNDSSLPCSTSLPYSSDNKLSCKNDDFILNENTKLLAAEKQYDNVDDGDDDEKSEKCQTIIPGQHDYQKAVVDSKSDESFFNVHQTSVQLSSTTITTNTAITTTTPSTTNTTTTTTTSTVSSSTSCPKLKSTTPFQFPPPPVLIGLDDRRILTHYIDGHVIYESDKPFPVKNGMAVVEEALLKRYSGDTTTPPKTIMVNGYGDENDENMTSIKSISQCSPVLSNNNNNNLVKAKDAFKSDTLITSPTSKTIGDWINSLKVSGASTVGNKIVNLEGQSNNSTILSNYETQRQLSSELSSDVHDENDSSANIYRSSKGILASCPHSTILSLASRHSASVVYSQLPVVSIPDRQSSNLRGNDQSVDCKTNHLTGNPSDHSSVIGQQHQCHETLMQPLSKPLNEIQSSSTGTTAGSTGNVFNQSVSPSQQQQQRSQTTTMFNISQQPTSSLLTPTPPPKGPVYKWTPDDVVAFVRGTPGCSAYASAFLNNEIDGEALLLLAEDQFIQPPIGMKIGPALKLVARLESLRHCC</sequence>
<dbReference type="InterPro" id="IPR001660">
    <property type="entry name" value="SAM"/>
</dbReference>
<reference evidence="3" key="1">
    <citation type="submission" date="2022-06" db="EMBL/GenBank/DDBJ databases">
        <authorList>
            <person name="Berger JAMES D."/>
            <person name="Berger JAMES D."/>
        </authorList>
    </citation>
    <scope>NUCLEOTIDE SEQUENCE [LARGE SCALE GENOMIC DNA]</scope>
</reference>
<reference evidence="4" key="2">
    <citation type="submission" date="2023-11" db="UniProtKB">
        <authorList>
            <consortium name="WormBaseParasite"/>
        </authorList>
    </citation>
    <scope>IDENTIFICATION</scope>
</reference>
<feature type="region of interest" description="Disordered" evidence="1">
    <location>
        <begin position="235"/>
        <end position="255"/>
    </location>
</feature>
<feature type="region of interest" description="Disordered" evidence="1">
    <location>
        <begin position="346"/>
        <end position="366"/>
    </location>
</feature>
<evidence type="ECO:0000259" key="2">
    <source>
        <dbReference type="PROSITE" id="PS50105"/>
    </source>
</evidence>
<dbReference type="InterPro" id="IPR013761">
    <property type="entry name" value="SAM/pointed_sf"/>
</dbReference>
<name>A0AA85JGF0_TRIRE</name>
<feature type="compositionally biased region" description="Low complexity" evidence="1">
    <location>
        <begin position="349"/>
        <end position="360"/>
    </location>
</feature>
<dbReference type="GO" id="GO:0042393">
    <property type="term" value="F:histone binding"/>
    <property type="evidence" value="ECO:0007669"/>
    <property type="project" value="TreeGrafter"/>
</dbReference>
<evidence type="ECO:0000313" key="3">
    <source>
        <dbReference type="Proteomes" id="UP000050795"/>
    </source>
</evidence>
<proteinExistence type="predicted"/>
<feature type="region of interest" description="Disordered" evidence="1">
    <location>
        <begin position="1268"/>
        <end position="1295"/>
    </location>
</feature>
<dbReference type="Gene3D" id="1.10.150.50">
    <property type="entry name" value="Transcription Factor, Ets-1"/>
    <property type="match status" value="1"/>
</dbReference>
<dbReference type="WBParaSite" id="TREG1_23470.1">
    <property type="protein sequence ID" value="TREG1_23470.1"/>
    <property type="gene ID" value="TREG1_23470"/>
</dbReference>
<dbReference type="PROSITE" id="PS50105">
    <property type="entry name" value="SAM_DOMAIN"/>
    <property type="match status" value="1"/>
</dbReference>
<evidence type="ECO:0000313" key="4">
    <source>
        <dbReference type="WBParaSite" id="TREG1_23470.1"/>
    </source>
</evidence>
<dbReference type="Pfam" id="PF00536">
    <property type="entry name" value="SAM_1"/>
    <property type="match status" value="1"/>
</dbReference>
<dbReference type="GO" id="GO:0035102">
    <property type="term" value="C:PRC1 complex"/>
    <property type="evidence" value="ECO:0007669"/>
    <property type="project" value="TreeGrafter"/>
</dbReference>
<feature type="region of interest" description="Disordered" evidence="1">
    <location>
        <begin position="36"/>
        <end position="66"/>
    </location>
</feature>
<feature type="compositionally biased region" description="Basic and acidic residues" evidence="1">
    <location>
        <begin position="116"/>
        <end position="126"/>
    </location>
</feature>
<dbReference type="CDD" id="cd09509">
    <property type="entry name" value="SAM_Polycomb"/>
    <property type="match status" value="1"/>
</dbReference>
<keyword evidence="3" id="KW-1185">Reference proteome</keyword>
<feature type="region of interest" description="Disordered" evidence="1">
    <location>
        <begin position="1511"/>
        <end position="1541"/>
    </location>
</feature>
<dbReference type="GO" id="GO:0045892">
    <property type="term" value="P:negative regulation of DNA-templated transcription"/>
    <property type="evidence" value="ECO:0007669"/>
    <property type="project" value="TreeGrafter"/>
</dbReference>
<feature type="region of interest" description="Disordered" evidence="1">
    <location>
        <begin position="1561"/>
        <end position="1596"/>
    </location>
</feature>
<dbReference type="SUPFAM" id="SSF47769">
    <property type="entry name" value="SAM/Pointed domain"/>
    <property type="match status" value="1"/>
</dbReference>
<feature type="compositionally biased region" description="Polar residues" evidence="1">
    <location>
        <begin position="94"/>
        <end position="113"/>
    </location>
</feature>
<dbReference type="PANTHER" id="PTHR12247">
    <property type="entry name" value="POLYCOMB GROUP PROTEIN"/>
    <property type="match status" value="1"/>
</dbReference>
<dbReference type="SMART" id="SM00454">
    <property type="entry name" value="SAM"/>
    <property type="match status" value="1"/>
</dbReference>
<accession>A0AA85JGF0</accession>